<name>S4NTT9_9LACO</name>
<dbReference type="Pfam" id="PF04977">
    <property type="entry name" value="DivIC"/>
    <property type="match status" value="1"/>
</dbReference>
<dbReference type="GeneID" id="301048905"/>
<comment type="subcellular location">
    <subcellularLocation>
        <location evidence="7">Cell membrane</location>
        <topology evidence="7">Single-pass type II membrane protein</topology>
    </subcellularLocation>
    <text evidence="7">Localizes to the division septum where it forms a ring structure.</text>
</comment>
<organism evidence="10 11">
    <name type="scientific">Lentilactobacillus otakiensis DSM 19908 = JCM 15040</name>
    <dbReference type="NCBI Taxonomy" id="1423780"/>
    <lineage>
        <taxon>Bacteria</taxon>
        <taxon>Bacillati</taxon>
        <taxon>Bacillota</taxon>
        <taxon>Bacilli</taxon>
        <taxon>Lactobacillales</taxon>
        <taxon>Lactobacillaceae</taxon>
        <taxon>Lentilactobacillus</taxon>
    </lineage>
</organism>
<dbReference type="InterPro" id="IPR007060">
    <property type="entry name" value="FtsL/DivIC"/>
</dbReference>
<feature type="coiled-coil region" evidence="9">
    <location>
        <begin position="66"/>
        <end position="100"/>
    </location>
</feature>
<evidence type="ECO:0000256" key="9">
    <source>
        <dbReference type="SAM" id="Coils"/>
    </source>
</evidence>
<evidence type="ECO:0000313" key="11">
    <source>
        <dbReference type="Proteomes" id="UP000016361"/>
    </source>
</evidence>
<gene>
    <name evidence="7" type="primary">ftsL</name>
    <name evidence="10" type="ORF">LOT_1941</name>
</gene>
<protein>
    <recommendedName>
        <fullName evidence="7 8">Cell division protein FtsL</fullName>
    </recommendedName>
</protein>
<dbReference type="RefSeq" id="WP_020281843.1">
    <property type="nucleotide sequence ID" value="NZ_AZED01000020.1"/>
</dbReference>
<dbReference type="OrthoDB" id="2325224at2"/>
<keyword evidence="5 7" id="KW-0472">Membrane</keyword>
<evidence type="ECO:0000256" key="7">
    <source>
        <dbReference type="HAMAP-Rule" id="MF_00910"/>
    </source>
</evidence>
<keyword evidence="6 7" id="KW-0131">Cell cycle</keyword>
<evidence type="ECO:0000256" key="2">
    <source>
        <dbReference type="ARBA" id="ARBA00022618"/>
    </source>
</evidence>
<evidence type="ECO:0000313" key="10">
    <source>
        <dbReference type="EMBL" id="GAD17403.1"/>
    </source>
</evidence>
<keyword evidence="1 7" id="KW-1003">Cell membrane</keyword>
<evidence type="ECO:0000256" key="6">
    <source>
        <dbReference type="ARBA" id="ARBA00023306"/>
    </source>
</evidence>
<dbReference type="GO" id="GO:0043093">
    <property type="term" value="P:FtsZ-dependent cytokinesis"/>
    <property type="evidence" value="ECO:0007669"/>
    <property type="project" value="UniProtKB-UniRule"/>
</dbReference>
<feature type="transmembrane region" description="Helical" evidence="7">
    <location>
        <begin position="43"/>
        <end position="66"/>
    </location>
</feature>
<dbReference type="AlphaFoldDB" id="S4NTT9"/>
<evidence type="ECO:0000256" key="3">
    <source>
        <dbReference type="ARBA" id="ARBA00022692"/>
    </source>
</evidence>
<comment type="function">
    <text evidence="7">Essential cell division protein.</text>
</comment>
<dbReference type="HAMAP" id="MF_00910">
    <property type="entry name" value="FtsL"/>
    <property type="match status" value="1"/>
</dbReference>
<dbReference type="EMBL" id="BASH01000007">
    <property type="protein sequence ID" value="GAD17403.1"/>
    <property type="molecule type" value="Genomic_DNA"/>
</dbReference>
<sequence length="124" mass="13655">MAQNNLAHNLTEQPQPYVSAPDQVKIKKVSISKALKLSSFEKLLIVCGSAVLTVLMLVVVSSKIALSNSQHELQHLDNRIVNVRNNNTNLKQQIGELQSSTRLDKIAHKSGMSLSNANIRNVTK</sequence>
<reference evidence="11" key="1">
    <citation type="journal article" date="2013" name="Genome Announc.">
        <title>Draft Genome Sequence of D-Branched-Chain Amino Acid Producer Lactobacillus otakiensis JCM 15040T, Isolated from a Traditional Japanese Pickle.</title>
        <authorList>
            <person name="Doi K."/>
            <person name="Mori K."/>
            <person name="Mutaguchi Y."/>
            <person name="Tashiro K."/>
            <person name="Fujino Y."/>
            <person name="Ohmori T."/>
            <person name="Kuhara S."/>
            <person name="Ohshima T."/>
        </authorList>
    </citation>
    <scope>NUCLEOTIDE SEQUENCE [LARGE SCALE GENOMIC DNA]</scope>
    <source>
        <strain evidence="11">JCM 15040</strain>
    </source>
</reference>
<keyword evidence="4 7" id="KW-1133">Transmembrane helix</keyword>
<evidence type="ECO:0000256" key="8">
    <source>
        <dbReference type="NCBIfam" id="TIGR02209"/>
    </source>
</evidence>
<accession>S4NTT9</accession>
<keyword evidence="9" id="KW-0175">Coiled coil</keyword>
<dbReference type="GO" id="GO:0032153">
    <property type="term" value="C:cell division site"/>
    <property type="evidence" value="ECO:0007669"/>
    <property type="project" value="UniProtKB-UniRule"/>
</dbReference>
<keyword evidence="3 7" id="KW-0812">Transmembrane</keyword>
<keyword evidence="11" id="KW-1185">Reference proteome</keyword>
<evidence type="ECO:0000256" key="4">
    <source>
        <dbReference type="ARBA" id="ARBA00022989"/>
    </source>
</evidence>
<dbReference type="GO" id="GO:0005886">
    <property type="term" value="C:plasma membrane"/>
    <property type="evidence" value="ECO:0007669"/>
    <property type="project" value="UniProtKB-SubCell"/>
</dbReference>
<dbReference type="InterPro" id="IPR011922">
    <property type="entry name" value="Cell_div_FtsL"/>
</dbReference>
<dbReference type="NCBIfam" id="TIGR02209">
    <property type="entry name" value="ftsL_broad"/>
    <property type="match status" value="1"/>
</dbReference>
<evidence type="ECO:0000256" key="5">
    <source>
        <dbReference type="ARBA" id="ARBA00023136"/>
    </source>
</evidence>
<evidence type="ECO:0000256" key="1">
    <source>
        <dbReference type="ARBA" id="ARBA00022475"/>
    </source>
</evidence>
<dbReference type="STRING" id="1423780.FD05_GL001705"/>
<keyword evidence="2 7" id="KW-0132">Cell division</keyword>
<comment type="similarity">
    <text evidence="7">Belongs to the FtsL family.</text>
</comment>
<dbReference type="Proteomes" id="UP000016361">
    <property type="component" value="Unassembled WGS sequence"/>
</dbReference>
<dbReference type="eggNOG" id="COG4839">
    <property type="taxonomic scope" value="Bacteria"/>
</dbReference>
<comment type="caution">
    <text evidence="10">The sequence shown here is derived from an EMBL/GenBank/DDBJ whole genome shotgun (WGS) entry which is preliminary data.</text>
</comment>
<dbReference type="PATRIC" id="fig|1423780.4.peg.1725"/>
<proteinExistence type="inferred from homology"/>